<gene>
    <name evidence="2" type="ORF">IAC75_04395</name>
</gene>
<evidence type="ECO:0000313" key="3">
    <source>
        <dbReference type="Proteomes" id="UP000886812"/>
    </source>
</evidence>
<reference evidence="2" key="1">
    <citation type="submission" date="2020-10" db="EMBL/GenBank/DDBJ databases">
        <authorList>
            <person name="Gilroy R."/>
        </authorList>
    </citation>
    <scope>NUCLEOTIDE SEQUENCE</scope>
    <source>
        <strain evidence="2">10669</strain>
    </source>
</reference>
<protein>
    <submittedName>
        <fullName evidence="2">Uncharacterized protein</fullName>
    </submittedName>
</protein>
<dbReference type="SUPFAM" id="SSF50249">
    <property type="entry name" value="Nucleic acid-binding proteins"/>
    <property type="match status" value="1"/>
</dbReference>
<sequence>MNKVEDVVKLGDEIIVKCVGVDEKGRVRLSRRAAIAEKEGRPYEPKAAEPRGGDRPRRGDRGGSRRSRGDRPHRDVPAGE</sequence>
<dbReference type="Gene3D" id="2.40.50.140">
    <property type="entry name" value="Nucleic acid-binding proteins"/>
    <property type="match status" value="1"/>
</dbReference>
<accession>A0A9D1T197</accession>
<dbReference type="Proteomes" id="UP000886812">
    <property type="component" value="Unassembled WGS sequence"/>
</dbReference>
<proteinExistence type="predicted"/>
<dbReference type="InterPro" id="IPR012340">
    <property type="entry name" value="NA-bd_OB-fold"/>
</dbReference>
<evidence type="ECO:0000313" key="2">
    <source>
        <dbReference type="EMBL" id="HIV04375.1"/>
    </source>
</evidence>
<dbReference type="EMBL" id="DVOG01000116">
    <property type="protein sequence ID" value="HIV04375.1"/>
    <property type="molecule type" value="Genomic_DNA"/>
</dbReference>
<reference evidence="2" key="2">
    <citation type="journal article" date="2021" name="PeerJ">
        <title>Extensive microbial diversity within the chicken gut microbiome revealed by metagenomics and culture.</title>
        <authorList>
            <person name="Gilroy R."/>
            <person name="Ravi A."/>
            <person name="Getino M."/>
            <person name="Pursley I."/>
            <person name="Horton D.L."/>
            <person name="Alikhan N.F."/>
            <person name="Baker D."/>
            <person name="Gharbi K."/>
            <person name="Hall N."/>
            <person name="Watson M."/>
            <person name="Adriaenssens E.M."/>
            <person name="Foster-Nyarko E."/>
            <person name="Jarju S."/>
            <person name="Secka A."/>
            <person name="Antonio M."/>
            <person name="Oren A."/>
            <person name="Chaudhuri R.R."/>
            <person name="La Ragione R."/>
            <person name="Hildebrand F."/>
            <person name="Pallen M.J."/>
        </authorList>
    </citation>
    <scope>NUCLEOTIDE SEQUENCE</scope>
    <source>
        <strain evidence="2">10669</strain>
    </source>
</reference>
<dbReference type="AlphaFoldDB" id="A0A9D1T197"/>
<feature type="region of interest" description="Disordered" evidence="1">
    <location>
        <begin position="36"/>
        <end position="80"/>
    </location>
</feature>
<comment type="caution">
    <text evidence="2">The sequence shown here is derived from an EMBL/GenBank/DDBJ whole genome shotgun (WGS) entry which is preliminary data.</text>
</comment>
<name>A0A9D1T197_9BACT</name>
<evidence type="ECO:0000256" key="1">
    <source>
        <dbReference type="SAM" id="MobiDB-lite"/>
    </source>
</evidence>
<organism evidence="2 3">
    <name type="scientific">Candidatus Spyradosoma merdigallinarum</name>
    <dbReference type="NCBI Taxonomy" id="2840950"/>
    <lineage>
        <taxon>Bacteria</taxon>
        <taxon>Pseudomonadati</taxon>
        <taxon>Verrucomicrobiota</taxon>
        <taxon>Opitutia</taxon>
        <taxon>Opitutia incertae sedis</taxon>
        <taxon>Candidatus Spyradosoma</taxon>
    </lineage>
</organism>